<evidence type="ECO:0000313" key="1">
    <source>
        <dbReference type="EMBL" id="SFV62482.1"/>
    </source>
</evidence>
<gene>
    <name evidence="1" type="ORF">MNB_SM-6-1435</name>
</gene>
<sequence length="42" mass="4935">MLHKKNPPYSIDELKDIIKIDKLKYTPFETIDTQEGQNATTR</sequence>
<reference evidence="1" key="1">
    <citation type="submission" date="2016-10" db="EMBL/GenBank/DDBJ databases">
        <authorList>
            <person name="de Groot N.N."/>
        </authorList>
    </citation>
    <scope>NUCLEOTIDE SEQUENCE</scope>
</reference>
<proteinExistence type="predicted"/>
<dbReference type="EMBL" id="FPHK01000063">
    <property type="protein sequence ID" value="SFV62482.1"/>
    <property type="molecule type" value="Genomic_DNA"/>
</dbReference>
<accession>A0A1W1C9S9</accession>
<organism evidence="1">
    <name type="scientific">hydrothermal vent metagenome</name>
    <dbReference type="NCBI Taxonomy" id="652676"/>
    <lineage>
        <taxon>unclassified sequences</taxon>
        <taxon>metagenomes</taxon>
        <taxon>ecological metagenomes</taxon>
    </lineage>
</organism>
<dbReference type="AlphaFoldDB" id="A0A1W1C9S9"/>
<name>A0A1W1C9S9_9ZZZZ</name>
<protein>
    <submittedName>
        <fullName evidence="1">Uncharacterized protein</fullName>
    </submittedName>
</protein>